<gene>
    <name evidence="2" type="ORF">PILCRDRAFT_14011</name>
</gene>
<evidence type="ECO:0000313" key="2">
    <source>
        <dbReference type="EMBL" id="KIM74948.1"/>
    </source>
</evidence>
<proteinExistence type="predicted"/>
<reference evidence="2 3" key="1">
    <citation type="submission" date="2014-04" db="EMBL/GenBank/DDBJ databases">
        <authorList>
            <consortium name="DOE Joint Genome Institute"/>
            <person name="Kuo A."/>
            <person name="Tarkka M."/>
            <person name="Buscot F."/>
            <person name="Kohler A."/>
            <person name="Nagy L.G."/>
            <person name="Floudas D."/>
            <person name="Copeland A."/>
            <person name="Barry K.W."/>
            <person name="Cichocki N."/>
            <person name="Veneault-Fourrey C."/>
            <person name="LaButti K."/>
            <person name="Lindquist E.A."/>
            <person name="Lipzen A."/>
            <person name="Lundell T."/>
            <person name="Morin E."/>
            <person name="Murat C."/>
            <person name="Sun H."/>
            <person name="Tunlid A."/>
            <person name="Henrissat B."/>
            <person name="Grigoriev I.V."/>
            <person name="Hibbett D.S."/>
            <person name="Martin F."/>
            <person name="Nordberg H.P."/>
            <person name="Cantor M.N."/>
            <person name="Hua S.X."/>
        </authorList>
    </citation>
    <scope>NUCLEOTIDE SEQUENCE [LARGE SCALE GENOMIC DNA]</scope>
    <source>
        <strain evidence="2 3">F 1598</strain>
    </source>
</reference>
<dbReference type="HOGENOM" id="CLU_2574726_0_0_1"/>
<evidence type="ECO:0000256" key="1">
    <source>
        <dbReference type="SAM" id="MobiDB-lite"/>
    </source>
</evidence>
<reference evidence="3" key="2">
    <citation type="submission" date="2015-01" db="EMBL/GenBank/DDBJ databases">
        <title>Evolutionary Origins and Diversification of the Mycorrhizal Mutualists.</title>
        <authorList>
            <consortium name="DOE Joint Genome Institute"/>
            <consortium name="Mycorrhizal Genomics Consortium"/>
            <person name="Kohler A."/>
            <person name="Kuo A."/>
            <person name="Nagy L.G."/>
            <person name="Floudas D."/>
            <person name="Copeland A."/>
            <person name="Barry K.W."/>
            <person name="Cichocki N."/>
            <person name="Veneault-Fourrey C."/>
            <person name="LaButti K."/>
            <person name="Lindquist E.A."/>
            <person name="Lipzen A."/>
            <person name="Lundell T."/>
            <person name="Morin E."/>
            <person name="Murat C."/>
            <person name="Riley R."/>
            <person name="Ohm R."/>
            <person name="Sun H."/>
            <person name="Tunlid A."/>
            <person name="Henrissat B."/>
            <person name="Grigoriev I.V."/>
            <person name="Hibbett D.S."/>
            <person name="Martin F."/>
        </authorList>
    </citation>
    <scope>NUCLEOTIDE SEQUENCE [LARGE SCALE GENOMIC DNA]</scope>
    <source>
        <strain evidence="3">F 1598</strain>
    </source>
</reference>
<keyword evidence="3" id="KW-1185">Reference proteome</keyword>
<dbReference type="AlphaFoldDB" id="A0A0C3AM20"/>
<evidence type="ECO:0000313" key="3">
    <source>
        <dbReference type="Proteomes" id="UP000054166"/>
    </source>
</evidence>
<protein>
    <submittedName>
        <fullName evidence="2">Uncharacterized protein</fullName>
    </submittedName>
</protein>
<accession>A0A0C3AM20</accession>
<feature type="region of interest" description="Disordered" evidence="1">
    <location>
        <begin position="1"/>
        <end position="35"/>
    </location>
</feature>
<sequence length="81" mass="8908">MAKPKRKPDGRTSRVLQGDSRESHQVPDNPTQLPIWDSIGNEEPTLPDLCRSSHIQAAASNTLVKIVKVILNLTAKRTLAP</sequence>
<dbReference type="Proteomes" id="UP000054166">
    <property type="component" value="Unassembled WGS sequence"/>
</dbReference>
<dbReference type="EMBL" id="KN833053">
    <property type="protein sequence ID" value="KIM74948.1"/>
    <property type="molecule type" value="Genomic_DNA"/>
</dbReference>
<name>A0A0C3AM20_PILCF</name>
<dbReference type="InParanoid" id="A0A0C3AM20"/>
<organism evidence="2 3">
    <name type="scientific">Piloderma croceum (strain F 1598)</name>
    <dbReference type="NCBI Taxonomy" id="765440"/>
    <lineage>
        <taxon>Eukaryota</taxon>
        <taxon>Fungi</taxon>
        <taxon>Dikarya</taxon>
        <taxon>Basidiomycota</taxon>
        <taxon>Agaricomycotina</taxon>
        <taxon>Agaricomycetes</taxon>
        <taxon>Agaricomycetidae</taxon>
        <taxon>Atheliales</taxon>
        <taxon>Atheliaceae</taxon>
        <taxon>Piloderma</taxon>
    </lineage>
</organism>